<dbReference type="Proteomes" id="UP000078406">
    <property type="component" value="Unassembled WGS sequence"/>
</dbReference>
<sequence>MVTALYAAILAALMIWLSIQVIKQRRKAQVKYADGGVDALTIARSAQGNAVDYIPITLILMAMVEHNGASPWMIHACGIVFVLGRILHAKGILADRLKGRISGMKMTFLVMAVLIVLNIAYLPFDRM</sequence>
<keyword evidence="2 5" id="KW-0812">Transmembrane</keyword>
<comment type="subcellular location">
    <subcellularLocation>
        <location evidence="1">Membrane</location>
    </subcellularLocation>
</comment>
<protein>
    <recommendedName>
        <fullName evidence="8">Glutathione S-transferase</fullName>
    </recommendedName>
</protein>
<dbReference type="GO" id="GO:0016020">
    <property type="term" value="C:membrane"/>
    <property type="evidence" value="ECO:0007669"/>
    <property type="project" value="UniProtKB-SubCell"/>
</dbReference>
<dbReference type="PANTHER" id="PTHR35814:SF1">
    <property type="entry name" value="GLUTATHIONE S-TRANSFERASE-RELATED"/>
    <property type="match status" value="1"/>
</dbReference>
<keyword evidence="3 5" id="KW-1133">Transmembrane helix</keyword>
<dbReference type="SUPFAM" id="SSF161084">
    <property type="entry name" value="MAPEG domain-like"/>
    <property type="match status" value="1"/>
</dbReference>
<keyword evidence="4 5" id="KW-0472">Membrane</keyword>
<dbReference type="InterPro" id="IPR023352">
    <property type="entry name" value="MAPEG-like_dom_sf"/>
</dbReference>
<feature type="transmembrane region" description="Helical" evidence="5">
    <location>
        <begin position="106"/>
        <end position="124"/>
    </location>
</feature>
<name>A0A177Y2V5_9VIBR</name>
<accession>A0A177Y2V5</accession>
<dbReference type="RefSeq" id="WP_054961142.1">
    <property type="nucleotide sequence ID" value="NZ_LLEI02000021.1"/>
</dbReference>
<evidence type="ECO:0000256" key="1">
    <source>
        <dbReference type="ARBA" id="ARBA00004370"/>
    </source>
</evidence>
<evidence type="ECO:0000313" key="6">
    <source>
        <dbReference type="EMBL" id="OAJ94815.1"/>
    </source>
</evidence>
<gene>
    <name evidence="6" type="ORF">APB76_05895</name>
</gene>
<evidence type="ECO:0000256" key="3">
    <source>
        <dbReference type="ARBA" id="ARBA00022989"/>
    </source>
</evidence>
<dbReference type="EMBL" id="LLEI02000021">
    <property type="protein sequence ID" value="OAJ94815.1"/>
    <property type="molecule type" value="Genomic_DNA"/>
</dbReference>
<evidence type="ECO:0000256" key="4">
    <source>
        <dbReference type="ARBA" id="ARBA00023136"/>
    </source>
</evidence>
<proteinExistence type="predicted"/>
<reference evidence="6 7" key="1">
    <citation type="journal article" date="2016" name="Syst. Appl. Microbiol.">
        <title>Vibrio bivalvicida sp. nov., a novel larval pathogen for bivalve molluscs reared in a hatchery.</title>
        <authorList>
            <person name="Dubert J."/>
            <person name="Romalde J.L."/>
            <person name="Prado S."/>
            <person name="Barja J.L."/>
        </authorList>
    </citation>
    <scope>NUCLEOTIDE SEQUENCE [LARGE SCALE GENOMIC DNA]</scope>
    <source>
        <strain evidence="6 7">605</strain>
    </source>
</reference>
<comment type="caution">
    <text evidence="6">The sequence shown here is derived from an EMBL/GenBank/DDBJ whole genome shotgun (WGS) entry which is preliminary data.</text>
</comment>
<evidence type="ECO:0000313" key="7">
    <source>
        <dbReference type="Proteomes" id="UP000078406"/>
    </source>
</evidence>
<dbReference type="AlphaFoldDB" id="A0A177Y2V5"/>
<evidence type="ECO:0000256" key="2">
    <source>
        <dbReference type="ARBA" id="ARBA00022692"/>
    </source>
</evidence>
<dbReference type="PANTHER" id="PTHR35814">
    <property type="match status" value="1"/>
</dbReference>
<evidence type="ECO:0008006" key="8">
    <source>
        <dbReference type="Google" id="ProtNLM"/>
    </source>
</evidence>
<feature type="transmembrane region" description="Helical" evidence="5">
    <location>
        <begin position="6"/>
        <end position="22"/>
    </location>
</feature>
<organism evidence="6 7">
    <name type="scientific">Vibrio bivalvicida</name>
    <dbReference type="NCBI Taxonomy" id="1276888"/>
    <lineage>
        <taxon>Bacteria</taxon>
        <taxon>Pseudomonadati</taxon>
        <taxon>Pseudomonadota</taxon>
        <taxon>Gammaproteobacteria</taxon>
        <taxon>Vibrionales</taxon>
        <taxon>Vibrionaceae</taxon>
        <taxon>Vibrio</taxon>
        <taxon>Vibrio oreintalis group</taxon>
    </lineage>
</organism>
<dbReference type="Gene3D" id="1.20.120.550">
    <property type="entry name" value="Membrane associated eicosanoid/glutathione metabolism-like domain"/>
    <property type="match status" value="1"/>
</dbReference>
<dbReference type="InterPro" id="IPR001129">
    <property type="entry name" value="Membr-assoc_MAPEG"/>
</dbReference>
<dbReference type="Pfam" id="PF01124">
    <property type="entry name" value="MAPEG"/>
    <property type="match status" value="1"/>
</dbReference>
<evidence type="ECO:0000256" key="5">
    <source>
        <dbReference type="SAM" id="Phobius"/>
    </source>
</evidence>